<evidence type="ECO:0000256" key="1">
    <source>
        <dbReference type="SAM" id="Coils"/>
    </source>
</evidence>
<dbReference type="Gene3D" id="3.30.160.60">
    <property type="entry name" value="Classic Zinc Finger"/>
    <property type="match status" value="1"/>
</dbReference>
<proteinExistence type="predicted"/>
<dbReference type="InterPro" id="IPR013087">
    <property type="entry name" value="Znf_C2H2_type"/>
</dbReference>
<evidence type="ECO:0000256" key="2">
    <source>
        <dbReference type="SAM" id="MobiDB-lite"/>
    </source>
</evidence>
<name>A0A6C0DKK4_9ZZZZ</name>
<dbReference type="SUPFAM" id="SSF57667">
    <property type="entry name" value="beta-beta-alpha zinc fingers"/>
    <property type="match status" value="1"/>
</dbReference>
<accession>A0A6C0DKK4</accession>
<dbReference type="AlphaFoldDB" id="A0A6C0DKK4"/>
<evidence type="ECO:0000259" key="3">
    <source>
        <dbReference type="PROSITE" id="PS50157"/>
    </source>
</evidence>
<feature type="compositionally biased region" description="Basic and acidic residues" evidence="2">
    <location>
        <begin position="39"/>
        <end position="61"/>
    </location>
</feature>
<reference evidence="4" key="1">
    <citation type="journal article" date="2020" name="Nature">
        <title>Giant virus diversity and host interactions through global metagenomics.</title>
        <authorList>
            <person name="Schulz F."/>
            <person name="Roux S."/>
            <person name="Paez-Espino D."/>
            <person name="Jungbluth S."/>
            <person name="Walsh D.A."/>
            <person name="Denef V.J."/>
            <person name="McMahon K.D."/>
            <person name="Konstantinidis K.T."/>
            <person name="Eloe-Fadrosh E.A."/>
            <person name="Kyrpides N.C."/>
            <person name="Woyke T."/>
        </authorList>
    </citation>
    <scope>NUCLEOTIDE SEQUENCE</scope>
    <source>
        <strain evidence="4">GVMAG-M-3300023174-207</strain>
    </source>
</reference>
<organism evidence="4">
    <name type="scientific">viral metagenome</name>
    <dbReference type="NCBI Taxonomy" id="1070528"/>
    <lineage>
        <taxon>unclassified sequences</taxon>
        <taxon>metagenomes</taxon>
        <taxon>organismal metagenomes</taxon>
    </lineage>
</organism>
<evidence type="ECO:0000313" key="4">
    <source>
        <dbReference type="EMBL" id="QHT16961.1"/>
    </source>
</evidence>
<protein>
    <recommendedName>
        <fullName evidence="3">C2H2-type domain-containing protein</fullName>
    </recommendedName>
</protein>
<dbReference type="EMBL" id="MN739628">
    <property type="protein sequence ID" value="QHT16961.1"/>
    <property type="molecule type" value="Genomic_DNA"/>
</dbReference>
<feature type="region of interest" description="Disordered" evidence="2">
    <location>
        <begin position="30"/>
        <end position="61"/>
    </location>
</feature>
<keyword evidence="1" id="KW-0175">Coiled coil</keyword>
<dbReference type="InterPro" id="IPR036236">
    <property type="entry name" value="Znf_C2H2_sf"/>
</dbReference>
<sequence length="159" mass="18817">MSEFSCEFCKSEFKDKSNLQRHIKTSKKCLSKRTSTEYAKTESAETKSSETKSTETAETADYNRDDLLTKYNEALKELEEKKKELAYVKEEFIKLSKYKDRDNKKKVVYDVQMFCICGMLEFMRANNMRPILDETMTEQFKVNLDKFERDVTITITKKK</sequence>
<feature type="domain" description="C2H2-type" evidence="3">
    <location>
        <begin position="4"/>
        <end position="25"/>
    </location>
</feature>
<feature type="coiled-coil region" evidence="1">
    <location>
        <begin position="64"/>
        <end position="95"/>
    </location>
</feature>
<dbReference type="PROSITE" id="PS50157">
    <property type="entry name" value="ZINC_FINGER_C2H2_2"/>
    <property type="match status" value="1"/>
</dbReference>